<keyword evidence="3" id="KW-1185">Reference proteome</keyword>
<keyword evidence="1" id="KW-0812">Transmembrane</keyword>
<evidence type="ECO:0000313" key="3">
    <source>
        <dbReference type="Proteomes" id="UP000789739"/>
    </source>
</evidence>
<feature type="transmembrane region" description="Helical" evidence="1">
    <location>
        <begin position="165"/>
        <end position="183"/>
    </location>
</feature>
<proteinExistence type="predicted"/>
<accession>A0A9N9B6B0</accession>
<evidence type="ECO:0000313" key="2">
    <source>
        <dbReference type="EMBL" id="CAG8554911.1"/>
    </source>
</evidence>
<feature type="transmembrane region" description="Helical" evidence="1">
    <location>
        <begin position="85"/>
        <end position="108"/>
    </location>
</feature>
<dbReference type="EMBL" id="CAJVPI010000603">
    <property type="protein sequence ID" value="CAG8554911.1"/>
    <property type="molecule type" value="Genomic_DNA"/>
</dbReference>
<organism evidence="2 3">
    <name type="scientific">Paraglomus brasilianum</name>
    <dbReference type="NCBI Taxonomy" id="144538"/>
    <lineage>
        <taxon>Eukaryota</taxon>
        <taxon>Fungi</taxon>
        <taxon>Fungi incertae sedis</taxon>
        <taxon>Mucoromycota</taxon>
        <taxon>Glomeromycotina</taxon>
        <taxon>Glomeromycetes</taxon>
        <taxon>Paraglomerales</taxon>
        <taxon>Paraglomeraceae</taxon>
        <taxon>Paraglomus</taxon>
    </lineage>
</organism>
<dbReference type="AlphaFoldDB" id="A0A9N9B6B0"/>
<evidence type="ECO:0000256" key="1">
    <source>
        <dbReference type="SAM" id="Phobius"/>
    </source>
</evidence>
<dbReference type="Proteomes" id="UP000789739">
    <property type="component" value="Unassembled WGS sequence"/>
</dbReference>
<comment type="caution">
    <text evidence="2">The sequence shown here is derived from an EMBL/GenBank/DDBJ whole genome shotgun (WGS) entry which is preliminary data.</text>
</comment>
<feature type="transmembrane region" description="Helical" evidence="1">
    <location>
        <begin position="16"/>
        <end position="36"/>
    </location>
</feature>
<gene>
    <name evidence="2" type="ORF">PBRASI_LOCUS5284</name>
</gene>
<keyword evidence="1" id="KW-0472">Membrane</keyword>
<name>A0A9N9B6B0_9GLOM</name>
<reference evidence="2" key="1">
    <citation type="submission" date="2021-06" db="EMBL/GenBank/DDBJ databases">
        <authorList>
            <person name="Kallberg Y."/>
            <person name="Tangrot J."/>
            <person name="Rosling A."/>
        </authorList>
    </citation>
    <scope>NUCLEOTIDE SEQUENCE</scope>
    <source>
        <strain evidence="2">BR232B</strain>
    </source>
</reference>
<feature type="transmembrane region" description="Helical" evidence="1">
    <location>
        <begin position="213"/>
        <end position="231"/>
    </location>
</feature>
<dbReference type="OrthoDB" id="2326405at2759"/>
<keyword evidence="1" id="KW-1133">Transmembrane helix</keyword>
<protein>
    <submittedName>
        <fullName evidence="2">10134_t:CDS:1</fullName>
    </submittedName>
</protein>
<sequence length="382" mass="42644">MSPDTQPQAFLLQTTYISSITLNTILLAWTISHSLTDGRIPPQLPILRRWTISGRTIGFMCIVWSLLFNITADVLATITVPDMSFFSTALILWTLAYGLKASAVFISLERYYTVTKNLVKEAVVTKRETTVYAIFSVLSLVLVYPSLLVILLTKASSWYDGQLPTSFYFTAQLLLASILYIKLNRRIGVVLDEGLCVGRRAIRELRKFRRRNFYMIAALGGEVVGGLIWDVDLMTGMNVYNNLQGGIAVQVFRNFSRALVYVCVTWVIFPPTDFTPQPGAAPLINLPYTHSLASAKNGFSSLHLRSYLKRNNHTVPFGHIYPKPLRGSFDSDDIFEDEDFMGRGNKKEDDGVQEGGGGVGVVVKMPDNVIVKDKESFVVSVD</sequence>
<feature type="transmembrane region" description="Helical" evidence="1">
    <location>
        <begin position="129"/>
        <end position="153"/>
    </location>
</feature>
<feature type="transmembrane region" description="Helical" evidence="1">
    <location>
        <begin position="57"/>
        <end position="79"/>
    </location>
</feature>